<dbReference type="InterPro" id="IPR000253">
    <property type="entry name" value="FHA_dom"/>
</dbReference>
<dbReference type="Proteomes" id="UP001144280">
    <property type="component" value="Unassembled WGS sequence"/>
</dbReference>
<feature type="domain" description="FHA" evidence="2">
    <location>
        <begin position="102"/>
        <end position="151"/>
    </location>
</feature>
<sequence length="174" mass="19143">MAMTSEWLRISHRERQDAVRALRDGARDGRLSEVTFVTRLRMALEARRRSELKAVVGDLPARGVLARARMLLDRATRSLSRPAVAAAVPEMQLRLPPAPGSYVIGRDNACDLRLADDTVSRRHAVLTGNDGQWTLSDLGSTNGSRINGWKLQAPSPVRPGDVVDLGSQRLRIVS</sequence>
<keyword evidence="1" id="KW-0597">Phosphoprotein</keyword>
<proteinExistence type="predicted"/>
<dbReference type="InterPro" id="IPR050923">
    <property type="entry name" value="Cell_Proc_Reg/RNA_Proc"/>
</dbReference>
<evidence type="ECO:0000256" key="1">
    <source>
        <dbReference type="ARBA" id="ARBA00022553"/>
    </source>
</evidence>
<reference evidence="3" key="1">
    <citation type="submission" date="2022-12" db="EMBL/GenBank/DDBJ databases">
        <title>New Phytohabitans aurantiacus sp. RD004123 nov., an actinomycete isolated from soil.</title>
        <authorList>
            <person name="Triningsih D.W."/>
            <person name="Harunari E."/>
            <person name="Igarashi Y."/>
        </authorList>
    </citation>
    <scope>NUCLEOTIDE SEQUENCE</scope>
    <source>
        <strain evidence="3">RD004123</strain>
    </source>
</reference>
<gene>
    <name evidence="3" type="ORF">Pa4123_63870</name>
</gene>
<evidence type="ECO:0000313" key="3">
    <source>
        <dbReference type="EMBL" id="GLI01111.1"/>
    </source>
</evidence>
<dbReference type="Pfam" id="PF00498">
    <property type="entry name" value="FHA"/>
    <property type="match status" value="1"/>
</dbReference>
<dbReference type="SMART" id="SM00240">
    <property type="entry name" value="FHA"/>
    <property type="match status" value="1"/>
</dbReference>
<evidence type="ECO:0000259" key="2">
    <source>
        <dbReference type="PROSITE" id="PS50006"/>
    </source>
</evidence>
<dbReference type="CDD" id="cd00060">
    <property type="entry name" value="FHA"/>
    <property type="match status" value="1"/>
</dbReference>
<dbReference type="InterPro" id="IPR012551">
    <property type="entry name" value="DUF1707_SHOCT-like"/>
</dbReference>
<comment type="caution">
    <text evidence="3">The sequence shown here is derived from an EMBL/GenBank/DDBJ whole genome shotgun (WGS) entry which is preliminary data.</text>
</comment>
<organism evidence="3 4">
    <name type="scientific">Phytohabitans aurantiacus</name>
    <dbReference type="NCBI Taxonomy" id="3016789"/>
    <lineage>
        <taxon>Bacteria</taxon>
        <taxon>Bacillati</taxon>
        <taxon>Actinomycetota</taxon>
        <taxon>Actinomycetes</taxon>
        <taxon>Micromonosporales</taxon>
        <taxon>Micromonosporaceae</taxon>
    </lineage>
</organism>
<dbReference type="SUPFAM" id="SSF49879">
    <property type="entry name" value="SMAD/FHA domain"/>
    <property type="match status" value="1"/>
</dbReference>
<protein>
    <submittedName>
        <fullName evidence="3">Peptide-binding protein</fullName>
    </submittedName>
</protein>
<keyword evidence="4" id="KW-1185">Reference proteome</keyword>
<dbReference type="PANTHER" id="PTHR23308">
    <property type="entry name" value="NUCLEAR INHIBITOR OF PROTEIN PHOSPHATASE-1"/>
    <property type="match status" value="1"/>
</dbReference>
<dbReference type="EMBL" id="BSDI01000040">
    <property type="protein sequence ID" value="GLI01111.1"/>
    <property type="molecule type" value="Genomic_DNA"/>
</dbReference>
<dbReference type="PROSITE" id="PS50006">
    <property type="entry name" value="FHA_DOMAIN"/>
    <property type="match status" value="1"/>
</dbReference>
<dbReference type="InterPro" id="IPR008984">
    <property type="entry name" value="SMAD_FHA_dom_sf"/>
</dbReference>
<dbReference type="Pfam" id="PF08044">
    <property type="entry name" value="DUF1707"/>
    <property type="match status" value="1"/>
</dbReference>
<name>A0ABQ5R311_9ACTN</name>
<evidence type="ECO:0000313" key="4">
    <source>
        <dbReference type="Proteomes" id="UP001144280"/>
    </source>
</evidence>
<dbReference type="Gene3D" id="2.60.200.20">
    <property type="match status" value="1"/>
</dbReference>
<accession>A0ABQ5R311</accession>